<evidence type="ECO:0000313" key="2">
    <source>
        <dbReference type="Proteomes" id="UP000000753"/>
    </source>
</evidence>
<sequence>MIYSECFLANEFKADNGHNGCSLLPLSNAEVGSPKHSLQASFSDFDTALMSLSVE</sequence>
<evidence type="ECO:0000313" key="1">
    <source>
        <dbReference type="EMBL" id="ACJ28644.1"/>
    </source>
</evidence>
<dbReference type="EMBL" id="CP000472">
    <property type="protein sequence ID" value="ACJ28644.1"/>
    <property type="molecule type" value="Genomic_DNA"/>
</dbReference>
<dbReference type="Proteomes" id="UP000000753">
    <property type="component" value="Chromosome"/>
</dbReference>
<keyword evidence="2" id="KW-1185">Reference proteome</keyword>
<organism evidence="1 2">
    <name type="scientific">Shewanella piezotolerans (strain WP3 / JCM 13877)</name>
    <dbReference type="NCBI Taxonomy" id="225849"/>
    <lineage>
        <taxon>Bacteria</taxon>
        <taxon>Pseudomonadati</taxon>
        <taxon>Pseudomonadota</taxon>
        <taxon>Gammaproteobacteria</taxon>
        <taxon>Alteromonadales</taxon>
        <taxon>Shewanellaceae</taxon>
        <taxon>Shewanella</taxon>
    </lineage>
</organism>
<gene>
    <name evidence="1" type="ordered locus">swp_1884</name>
</gene>
<protein>
    <submittedName>
        <fullName evidence="1">Uncharacterized protein</fullName>
    </submittedName>
</protein>
<reference evidence="1 2" key="1">
    <citation type="journal article" date="2008" name="PLoS ONE">
        <title>Environmental adaptation: genomic analysis of the piezotolerant and psychrotolerant deep-sea iron reducing bacterium Shewanella piezotolerans WP3.</title>
        <authorList>
            <person name="Wang F."/>
            <person name="Wang J."/>
            <person name="Jian H."/>
            <person name="Zhang B."/>
            <person name="Li S."/>
            <person name="Wang F."/>
            <person name="Zeng X."/>
            <person name="Gao L."/>
            <person name="Bartlett D.H."/>
            <person name="Yu J."/>
            <person name="Hu S."/>
            <person name="Xiao X."/>
        </authorList>
    </citation>
    <scope>NUCLEOTIDE SEQUENCE [LARGE SCALE GENOMIC DNA]</scope>
    <source>
        <strain evidence="2">WP3 / JCM 13877</strain>
    </source>
</reference>
<proteinExistence type="predicted"/>
<name>B8CLJ3_SHEPW</name>
<dbReference type="HOGENOM" id="CLU_3029921_0_0_6"/>
<dbReference type="AlphaFoldDB" id="B8CLJ3"/>
<dbReference type="KEGG" id="swp:swp_1884"/>
<accession>B8CLJ3</accession>